<feature type="region of interest" description="Disordered" evidence="1">
    <location>
        <begin position="1"/>
        <end position="242"/>
    </location>
</feature>
<feature type="compositionally biased region" description="Polar residues" evidence="1">
    <location>
        <begin position="108"/>
        <end position="117"/>
    </location>
</feature>
<organism evidence="2 3">
    <name type="scientific">Gloeophyllum trabeum (strain ATCC 11539 / FP-39264 / Madison 617)</name>
    <name type="common">Brown rot fungus</name>
    <dbReference type="NCBI Taxonomy" id="670483"/>
    <lineage>
        <taxon>Eukaryota</taxon>
        <taxon>Fungi</taxon>
        <taxon>Dikarya</taxon>
        <taxon>Basidiomycota</taxon>
        <taxon>Agaricomycotina</taxon>
        <taxon>Agaricomycetes</taxon>
        <taxon>Gloeophyllales</taxon>
        <taxon>Gloeophyllaceae</taxon>
        <taxon>Gloeophyllum</taxon>
    </lineage>
</organism>
<dbReference type="Proteomes" id="UP000030669">
    <property type="component" value="Unassembled WGS sequence"/>
</dbReference>
<protein>
    <submittedName>
        <fullName evidence="2">Uncharacterized protein</fullName>
    </submittedName>
</protein>
<dbReference type="EMBL" id="KB469296">
    <property type="protein sequence ID" value="EPQ60872.1"/>
    <property type="molecule type" value="Genomic_DNA"/>
</dbReference>
<feature type="non-terminal residue" evidence="2">
    <location>
        <position position="242"/>
    </location>
</feature>
<keyword evidence="3" id="KW-1185">Reference proteome</keyword>
<accession>S7QN70</accession>
<evidence type="ECO:0000256" key="1">
    <source>
        <dbReference type="SAM" id="MobiDB-lite"/>
    </source>
</evidence>
<feature type="compositionally biased region" description="Basic and acidic residues" evidence="1">
    <location>
        <begin position="178"/>
        <end position="190"/>
    </location>
</feature>
<reference evidence="2 3" key="1">
    <citation type="journal article" date="2012" name="Science">
        <title>The Paleozoic origin of enzymatic lignin decomposition reconstructed from 31 fungal genomes.</title>
        <authorList>
            <person name="Floudas D."/>
            <person name="Binder M."/>
            <person name="Riley R."/>
            <person name="Barry K."/>
            <person name="Blanchette R.A."/>
            <person name="Henrissat B."/>
            <person name="Martinez A.T."/>
            <person name="Otillar R."/>
            <person name="Spatafora J.W."/>
            <person name="Yadav J.S."/>
            <person name="Aerts A."/>
            <person name="Benoit I."/>
            <person name="Boyd A."/>
            <person name="Carlson A."/>
            <person name="Copeland A."/>
            <person name="Coutinho P.M."/>
            <person name="de Vries R.P."/>
            <person name="Ferreira P."/>
            <person name="Findley K."/>
            <person name="Foster B."/>
            <person name="Gaskell J."/>
            <person name="Glotzer D."/>
            <person name="Gorecki P."/>
            <person name="Heitman J."/>
            <person name="Hesse C."/>
            <person name="Hori C."/>
            <person name="Igarashi K."/>
            <person name="Jurgens J.A."/>
            <person name="Kallen N."/>
            <person name="Kersten P."/>
            <person name="Kohler A."/>
            <person name="Kuees U."/>
            <person name="Kumar T.K.A."/>
            <person name="Kuo A."/>
            <person name="LaButti K."/>
            <person name="Larrondo L.F."/>
            <person name="Lindquist E."/>
            <person name="Ling A."/>
            <person name="Lombard V."/>
            <person name="Lucas S."/>
            <person name="Lundell T."/>
            <person name="Martin R."/>
            <person name="McLaughlin D.J."/>
            <person name="Morgenstern I."/>
            <person name="Morin E."/>
            <person name="Murat C."/>
            <person name="Nagy L.G."/>
            <person name="Nolan M."/>
            <person name="Ohm R.A."/>
            <person name="Patyshakuliyeva A."/>
            <person name="Rokas A."/>
            <person name="Ruiz-Duenas F.J."/>
            <person name="Sabat G."/>
            <person name="Salamov A."/>
            <person name="Samejima M."/>
            <person name="Schmutz J."/>
            <person name="Slot J.C."/>
            <person name="St John F."/>
            <person name="Stenlid J."/>
            <person name="Sun H."/>
            <person name="Sun S."/>
            <person name="Syed K."/>
            <person name="Tsang A."/>
            <person name="Wiebenga A."/>
            <person name="Young D."/>
            <person name="Pisabarro A."/>
            <person name="Eastwood D.C."/>
            <person name="Martin F."/>
            <person name="Cullen D."/>
            <person name="Grigoriev I.V."/>
            <person name="Hibbett D.S."/>
        </authorList>
    </citation>
    <scope>NUCLEOTIDE SEQUENCE [LARGE SCALE GENOMIC DNA]</scope>
    <source>
        <strain evidence="2 3">ATCC 11539</strain>
    </source>
</reference>
<evidence type="ECO:0000313" key="3">
    <source>
        <dbReference type="Proteomes" id="UP000030669"/>
    </source>
</evidence>
<name>S7QN70_GLOTA</name>
<dbReference type="GeneID" id="19298991"/>
<dbReference type="KEGG" id="gtr:GLOTRDRAFT_109181"/>
<feature type="compositionally biased region" description="Basic and acidic residues" evidence="1">
    <location>
        <begin position="11"/>
        <end position="25"/>
    </location>
</feature>
<dbReference type="HOGENOM" id="CLU_1149540_0_0_1"/>
<sequence>MSRSLDLSASEVERLREQAQKEVDARVSSPDFDPGLARKSSRGVVGVLNSRGVSVLSGVTTDSRFNSILRRDASHPKQANGGIPRGPARSTLGSNAGPPPSWLPKHLTTPTPLSAQSPPRPGPSHAPPAAQPQQRPPAQPHPQLQRRVTPPKLDTLPSAAPLDRSKSQLSPRKLQKSPSDDARREREKQLAHQSSISEGWVWINVENATPRGSGAGQAKRAAGPSSLGKTAVDGDGRTRKGS</sequence>
<feature type="compositionally biased region" description="Pro residues" evidence="1">
    <location>
        <begin position="118"/>
        <end position="140"/>
    </location>
</feature>
<evidence type="ECO:0000313" key="2">
    <source>
        <dbReference type="EMBL" id="EPQ60872.1"/>
    </source>
</evidence>
<dbReference type="AlphaFoldDB" id="S7QN70"/>
<feature type="compositionally biased region" description="Basic and acidic residues" evidence="1">
    <location>
        <begin position="232"/>
        <end position="242"/>
    </location>
</feature>
<feature type="compositionally biased region" description="Polar residues" evidence="1">
    <location>
        <begin position="57"/>
        <end position="66"/>
    </location>
</feature>
<proteinExistence type="predicted"/>
<dbReference type="STRING" id="670483.S7QN70"/>
<dbReference type="RefSeq" id="XP_007861181.1">
    <property type="nucleotide sequence ID" value="XM_007862990.1"/>
</dbReference>
<gene>
    <name evidence="2" type="ORF">GLOTRDRAFT_109181</name>
</gene>